<name>A0A3A4NT03_ABYX5</name>
<dbReference type="GO" id="GO:0005829">
    <property type="term" value="C:cytosol"/>
    <property type="evidence" value="ECO:0007669"/>
    <property type="project" value="TreeGrafter"/>
</dbReference>
<feature type="active site" evidence="9">
    <location>
        <position position="70"/>
    </location>
</feature>
<gene>
    <name evidence="8" type="primary">dapF</name>
    <name evidence="10" type="ORF">C4520_06285</name>
</gene>
<feature type="binding site" evidence="8">
    <location>
        <begin position="71"/>
        <end position="72"/>
    </location>
    <ligand>
        <name>substrate</name>
    </ligand>
</feature>
<dbReference type="InterPro" id="IPR001653">
    <property type="entry name" value="DAP_epimerase_DapF"/>
</dbReference>
<protein>
    <recommendedName>
        <fullName evidence="3 8">Diaminopimelate epimerase</fullName>
        <shortName evidence="8">DAP epimerase</shortName>
        <ecNumber evidence="3 8">5.1.1.7</ecNumber>
    </recommendedName>
    <alternativeName>
        <fullName evidence="8">PLP-independent amino acid racemase</fullName>
    </alternativeName>
</protein>
<dbReference type="AlphaFoldDB" id="A0A3A4NT03"/>
<keyword evidence="6 8" id="KW-0413">Isomerase</keyword>
<comment type="caution">
    <text evidence="10">The sequence shown here is derived from an EMBL/GenBank/DDBJ whole genome shotgun (WGS) entry which is preliminary data.</text>
</comment>
<sequence length="277" mass="30542">MKFTKMHGLGNDFIVVNGFSEKVENDRLTVEMCDRRTGVGADGLIVVMPSDKADFRMHYVNSDGSLAEMCGNGIRCLSKYAYEHGLTRKTEFVVETLGGLNRQILSVEDGKVVAVTVDMGAPKFKRSEIPMIGDETEVINEPISVNGKNFKITALSTTNPHAVLFVKNVEKAPVARTGPLIERSPLFPNRTNVEFVQIIDRKNIRMRIWERGCGETLASGSGSSASAVASIRNGFTDRDVTVHVRLGRLHIRWPEGGNITMTGPATEVFSGEWPEDR</sequence>
<evidence type="ECO:0000256" key="8">
    <source>
        <dbReference type="HAMAP-Rule" id="MF_00197"/>
    </source>
</evidence>
<accession>A0A3A4NT03</accession>
<dbReference type="PANTHER" id="PTHR31689">
    <property type="entry name" value="DIAMINOPIMELATE EPIMERASE, CHLOROPLASTIC"/>
    <property type="match status" value="1"/>
</dbReference>
<proteinExistence type="inferred from homology"/>
<dbReference type="HAMAP" id="MF_00197">
    <property type="entry name" value="DAP_epimerase"/>
    <property type="match status" value="1"/>
</dbReference>
<organism evidence="10 11">
    <name type="scientific">Abyssobacteria bacterium (strain SURF_5)</name>
    <dbReference type="NCBI Taxonomy" id="2093360"/>
    <lineage>
        <taxon>Bacteria</taxon>
        <taxon>Pseudomonadati</taxon>
        <taxon>Candidatus Hydrogenedentota</taxon>
        <taxon>Candidatus Abyssobacteria</taxon>
    </lineage>
</organism>
<comment type="caution">
    <text evidence="8">Lacks conserved residue(s) required for the propagation of feature annotation.</text>
</comment>
<feature type="binding site" evidence="8">
    <location>
        <begin position="210"/>
        <end position="211"/>
    </location>
    <ligand>
        <name>substrate</name>
    </ligand>
</feature>
<feature type="binding site" evidence="8">
    <location>
        <position position="159"/>
    </location>
    <ligand>
        <name>substrate</name>
    </ligand>
</feature>
<feature type="binding site" evidence="8">
    <location>
        <position position="61"/>
    </location>
    <ligand>
        <name>substrate</name>
    </ligand>
</feature>
<feature type="active site" description="Proton donor" evidence="8">
    <location>
        <position position="70"/>
    </location>
</feature>
<comment type="pathway">
    <text evidence="1 8">Amino-acid biosynthesis; L-lysine biosynthesis via DAP pathway; DL-2,6-diaminopimelate from LL-2,6-diaminopimelate: step 1/1.</text>
</comment>
<comment type="function">
    <text evidence="8">Catalyzes the stereoinversion of LL-2,6-diaminopimelate (L,L-DAP) to meso-diaminopimelate (meso-DAP), a precursor of L-lysine and an essential component of the bacterial peptidoglycan.</text>
</comment>
<evidence type="ECO:0000256" key="4">
    <source>
        <dbReference type="ARBA" id="ARBA00022605"/>
    </source>
</evidence>
<dbReference type="EC" id="5.1.1.7" evidence="3 8"/>
<evidence type="ECO:0000256" key="3">
    <source>
        <dbReference type="ARBA" id="ARBA00013080"/>
    </source>
</evidence>
<keyword evidence="8" id="KW-0963">Cytoplasm</keyword>
<dbReference type="NCBIfam" id="TIGR00652">
    <property type="entry name" value="DapF"/>
    <property type="match status" value="1"/>
</dbReference>
<feature type="binding site" evidence="8">
    <location>
        <position position="192"/>
    </location>
    <ligand>
        <name>substrate</name>
    </ligand>
</feature>
<evidence type="ECO:0000256" key="2">
    <source>
        <dbReference type="ARBA" id="ARBA00010219"/>
    </source>
</evidence>
<evidence type="ECO:0000256" key="1">
    <source>
        <dbReference type="ARBA" id="ARBA00005196"/>
    </source>
</evidence>
<dbReference type="Proteomes" id="UP000265882">
    <property type="component" value="Unassembled WGS sequence"/>
</dbReference>
<dbReference type="SUPFAM" id="SSF54506">
    <property type="entry name" value="Diaminopimelate epimerase-like"/>
    <property type="match status" value="2"/>
</dbReference>
<dbReference type="GO" id="GO:0009089">
    <property type="term" value="P:lysine biosynthetic process via diaminopimelate"/>
    <property type="evidence" value="ECO:0007669"/>
    <property type="project" value="UniProtKB-UniRule"/>
</dbReference>
<comment type="subunit">
    <text evidence="8">Homodimer.</text>
</comment>
<dbReference type="PANTHER" id="PTHR31689:SF0">
    <property type="entry name" value="DIAMINOPIMELATE EPIMERASE"/>
    <property type="match status" value="1"/>
</dbReference>
<comment type="similarity">
    <text evidence="2 8">Belongs to the diaminopimelate epimerase family.</text>
</comment>
<keyword evidence="4 8" id="KW-0028">Amino-acid biosynthesis</keyword>
<dbReference type="InterPro" id="IPR018510">
    <property type="entry name" value="DAP_epimerase_AS"/>
</dbReference>
<evidence type="ECO:0000313" key="11">
    <source>
        <dbReference type="Proteomes" id="UP000265882"/>
    </source>
</evidence>
<dbReference type="EMBL" id="QZKU01000045">
    <property type="protein sequence ID" value="RJP23557.1"/>
    <property type="molecule type" value="Genomic_DNA"/>
</dbReference>
<comment type="subcellular location">
    <subcellularLocation>
        <location evidence="8">Cytoplasm</location>
    </subcellularLocation>
</comment>
<dbReference type="Pfam" id="PF01678">
    <property type="entry name" value="DAP_epimerase"/>
    <property type="match status" value="2"/>
</dbReference>
<feature type="site" description="Could be important to modulate the pK values of the two catalytic cysteine residues" evidence="8">
    <location>
        <position position="161"/>
    </location>
</feature>
<dbReference type="UniPathway" id="UPA00034">
    <property type="reaction ID" value="UER00025"/>
</dbReference>
<dbReference type="Gene3D" id="3.10.310.10">
    <property type="entry name" value="Diaminopimelate Epimerase, Chain A, domain 1"/>
    <property type="match status" value="2"/>
</dbReference>
<evidence type="ECO:0000256" key="6">
    <source>
        <dbReference type="ARBA" id="ARBA00023235"/>
    </source>
</evidence>
<feature type="site" description="Could be important to modulate the pK values of the two catalytic cysteine residues" evidence="8">
    <location>
        <position position="210"/>
    </location>
</feature>
<comment type="catalytic activity">
    <reaction evidence="7 8">
        <text>(2S,6S)-2,6-diaminopimelate = meso-2,6-diaminopimelate</text>
        <dbReference type="Rhea" id="RHEA:15393"/>
        <dbReference type="ChEBI" id="CHEBI:57609"/>
        <dbReference type="ChEBI" id="CHEBI:57791"/>
        <dbReference type="EC" id="5.1.1.7"/>
    </reaction>
</comment>
<evidence type="ECO:0000256" key="7">
    <source>
        <dbReference type="ARBA" id="ARBA00051712"/>
    </source>
</evidence>
<keyword evidence="5 8" id="KW-0457">Lysine biosynthesis</keyword>
<feature type="binding site" evidence="8">
    <location>
        <begin position="220"/>
        <end position="221"/>
    </location>
    <ligand>
        <name>substrate</name>
    </ligand>
</feature>
<feature type="binding site" evidence="8">
    <location>
        <position position="11"/>
    </location>
    <ligand>
        <name>substrate</name>
    </ligand>
</feature>
<evidence type="ECO:0000256" key="5">
    <source>
        <dbReference type="ARBA" id="ARBA00023154"/>
    </source>
</evidence>
<dbReference type="PROSITE" id="PS01326">
    <property type="entry name" value="DAP_EPIMERASE"/>
    <property type="match status" value="1"/>
</dbReference>
<dbReference type="GO" id="GO:0008837">
    <property type="term" value="F:diaminopimelate epimerase activity"/>
    <property type="evidence" value="ECO:0007669"/>
    <property type="project" value="UniProtKB-UniRule"/>
</dbReference>
<evidence type="ECO:0000313" key="10">
    <source>
        <dbReference type="EMBL" id="RJP23557.1"/>
    </source>
</evidence>
<reference evidence="10 11" key="1">
    <citation type="journal article" date="2017" name="ISME J.">
        <title>Energy and carbon metabolisms in a deep terrestrial subsurface fluid microbial community.</title>
        <authorList>
            <person name="Momper L."/>
            <person name="Jungbluth S.P."/>
            <person name="Lee M.D."/>
            <person name="Amend J.P."/>
        </authorList>
    </citation>
    <scope>NUCLEOTIDE SEQUENCE [LARGE SCALE GENOMIC DNA]</scope>
    <source>
        <strain evidence="10">SURF_5</strain>
    </source>
</reference>
<evidence type="ECO:0000256" key="9">
    <source>
        <dbReference type="PROSITE-ProRule" id="PRU10125"/>
    </source>
</evidence>